<keyword evidence="1" id="KW-1133">Transmembrane helix</keyword>
<feature type="transmembrane region" description="Helical" evidence="1">
    <location>
        <begin position="330"/>
        <end position="349"/>
    </location>
</feature>
<accession>K6YH78</accession>
<dbReference type="AlphaFoldDB" id="K6YH78"/>
<reference evidence="2 3" key="1">
    <citation type="journal article" date="2017" name="Antonie Van Leeuwenhoek">
        <title>Rhizobium rhizosphaerae sp. nov., a novel species isolated from rice rhizosphere.</title>
        <authorList>
            <person name="Zhao J.J."/>
            <person name="Zhang J."/>
            <person name="Zhang R.J."/>
            <person name="Zhang C.W."/>
            <person name="Yin H.Q."/>
            <person name="Zhang X.X."/>
        </authorList>
    </citation>
    <scope>NUCLEOTIDE SEQUENCE [LARGE SCALE GENOMIC DNA]</scope>
    <source>
        <strain evidence="2 3">KMM 241</strain>
    </source>
</reference>
<keyword evidence="1" id="KW-0472">Membrane</keyword>
<gene>
    <name evidence="2" type="ORF">GMES_0997</name>
</gene>
<comment type="caution">
    <text evidence="2">The sequence shown here is derived from an EMBL/GenBank/DDBJ whole genome shotgun (WGS) entry which is preliminary data.</text>
</comment>
<protein>
    <submittedName>
        <fullName evidence="2">Uncharacterized protein</fullName>
    </submittedName>
</protein>
<evidence type="ECO:0000313" key="3">
    <source>
        <dbReference type="Proteomes" id="UP000006263"/>
    </source>
</evidence>
<dbReference type="Proteomes" id="UP000006263">
    <property type="component" value="Unassembled WGS sequence"/>
</dbReference>
<name>K6YH78_9ALTE</name>
<keyword evidence="1" id="KW-0812">Transmembrane</keyword>
<organism evidence="2 3">
    <name type="scientific">Paraglaciecola mesophila KMM 241</name>
    <dbReference type="NCBI Taxonomy" id="1128912"/>
    <lineage>
        <taxon>Bacteria</taxon>
        <taxon>Pseudomonadati</taxon>
        <taxon>Pseudomonadota</taxon>
        <taxon>Gammaproteobacteria</taxon>
        <taxon>Alteromonadales</taxon>
        <taxon>Alteromonadaceae</taxon>
        <taxon>Paraglaciecola</taxon>
    </lineage>
</organism>
<proteinExistence type="predicted"/>
<sequence>MDFNGSIAIGPLVGLPSSNWVGEDVANYLLRQNVKIQKFSDFNTPIAAKYIIVVKLMPSVEWLLDKADAGIKVLYAPVDIFHSHYVYWQYKERLKLFSGFLVHNDRVGDLVAKTAPAPQFPIEHYLKYQVEHDSRIPKQKALLWIGHLEYIPSLLCFVNKRSLNLRIRALTDLEKLPAYENYLEKSLHKIRIPYTVANKTEDGAVICGLYVEQWSEQKQADLMKSCVAAFDTKIDSFAYDLKPPTKAQQFIYNKLPFACSESSYSFKYFKQHGLQVAKLTELEYLLSNQYREKVERFCDAERWRVDIKIVGASYINACQNAKLPRKFSKIFFYLMNSLYFLVYLTLRLVDKLITLSMSKIIKRVKS</sequence>
<dbReference type="EMBL" id="BAEP01000021">
    <property type="protein sequence ID" value="GAC23296.1"/>
    <property type="molecule type" value="Genomic_DNA"/>
</dbReference>
<evidence type="ECO:0000313" key="2">
    <source>
        <dbReference type="EMBL" id="GAC23296.1"/>
    </source>
</evidence>
<dbReference type="eggNOG" id="ENOG50334B3">
    <property type="taxonomic scope" value="Bacteria"/>
</dbReference>
<evidence type="ECO:0000256" key="1">
    <source>
        <dbReference type="SAM" id="Phobius"/>
    </source>
</evidence>